<comment type="subunit">
    <text evidence="10">Heterotetramer of TRAP-alpha, TRAP-beta, TRAP-delta and TRAP-gamma. Interacts with palmitoylated calnexin (CALX), the interaction is required for efficient folding of glycosylated proteins.</text>
</comment>
<reference evidence="14" key="2">
    <citation type="submission" date="2025-08" db="UniProtKB">
        <authorList>
            <consortium name="Ensembl"/>
        </authorList>
    </citation>
    <scope>IDENTIFICATION</scope>
</reference>
<comment type="domain">
    <text evidence="12">Shows a remarkable charge distribution with the N-terminus being highly negatively charged, and the cytoplasmic C-terminus positively charged.</text>
</comment>
<name>A0A4X2KVW5_VOMUR</name>
<evidence type="ECO:0000256" key="4">
    <source>
        <dbReference type="ARBA" id="ARBA00022692"/>
    </source>
</evidence>
<keyword evidence="7 12" id="KW-1133">Transmembrane helix</keyword>
<evidence type="ECO:0000256" key="8">
    <source>
        <dbReference type="ARBA" id="ARBA00023136"/>
    </source>
</evidence>
<dbReference type="AlphaFoldDB" id="A0A4X2KVW5"/>
<keyword evidence="6 12" id="KW-0256">Endoplasmic reticulum</keyword>
<keyword evidence="15" id="KW-1185">Reference proteome</keyword>
<evidence type="ECO:0000256" key="5">
    <source>
        <dbReference type="ARBA" id="ARBA00022729"/>
    </source>
</evidence>
<feature type="transmembrane region" description="Helical" evidence="12">
    <location>
        <begin position="187"/>
        <end position="208"/>
    </location>
</feature>
<reference evidence="15" key="1">
    <citation type="submission" date="2018-12" db="EMBL/GenBank/DDBJ databases">
        <authorList>
            <person name="Yazar S."/>
        </authorList>
    </citation>
    <scope>NUCLEOTIDE SEQUENCE [LARGE SCALE GENOMIC DNA]</scope>
</reference>
<evidence type="ECO:0000313" key="15">
    <source>
        <dbReference type="Proteomes" id="UP000314987"/>
    </source>
</evidence>
<comment type="similarity">
    <text evidence="2 12">Belongs to the TRAP-alpha family.</text>
</comment>
<feature type="transmembrane region" description="Helical" evidence="12">
    <location>
        <begin position="228"/>
        <end position="247"/>
    </location>
</feature>
<evidence type="ECO:0000256" key="13">
    <source>
        <dbReference type="SAM" id="MobiDB-lite"/>
    </source>
</evidence>
<proteinExistence type="inferred from homology"/>
<dbReference type="Pfam" id="PF03896">
    <property type="entry name" value="TRAP_alpha"/>
    <property type="match status" value="1"/>
</dbReference>
<evidence type="ECO:0000256" key="12">
    <source>
        <dbReference type="RuleBase" id="RU368074"/>
    </source>
</evidence>
<organism evidence="14 15">
    <name type="scientific">Vombatus ursinus</name>
    <name type="common">Common wombat</name>
    <dbReference type="NCBI Taxonomy" id="29139"/>
    <lineage>
        <taxon>Eukaryota</taxon>
        <taxon>Metazoa</taxon>
        <taxon>Chordata</taxon>
        <taxon>Craniata</taxon>
        <taxon>Vertebrata</taxon>
        <taxon>Euteleostomi</taxon>
        <taxon>Mammalia</taxon>
        <taxon>Metatheria</taxon>
        <taxon>Diprotodontia</taxon>
        <taxon>Vombatidae</taxon>
        <taxon>Vombatus</taxon>
    </lineage>
</organism>
<dbReference type="InterPro" id="IPR005595">
    <property type="entry name" value="TRAP_alpha"/>
</dbReference>
<comment type="caution">
    <text evidence="12">Lacks conserved residue(s) required for the propagation of feature annotation.</text>
</comment>
<dbReference type="STRING" id="29139.ENSVURP00010016414"/>
<keyword evidence="5 12" id="KW-0732">Signal</keyword>
<dbReference type="GO" id="GO:0005789">
    <property type="term" value="C:endoplasmic reticulum membrane"/>
    <property type="evidence" value="ECO:0007669"/>
    <property type="project" value="UniProtKB-SubCell"/>
</dbReference>
<evidence type="ECO:0000256" key="7">
    <source>
        <dbReference type="ARBA" id="ARBA00022989"/>
    </source>
</evidence>
<dbReference type="PANTHER" id="PTHR12924">
    <property type="entry name" value="TRANSLOCON-ASSOCIATED PROTEIN, ALPHA SUBUNIT"/>
    <property type="match status" value="1"/>
</dbReference>
<comment type="function">
    <text evidence="9 12">TRAP proteins are part of a complex whose function is to bind calcium to the ER membrane and thereby regulate the retention of ER resident proteins. May be involved in the recycling of the translocation apparatus after completion of the translocation process or may function as a membrane-bound chaperone facilitating folding of translocated proteins.</text>
</comment>
<keyword evidence="12" id="KW-0106">Calcium</keyword>
<dbReference type="OMA" id="HASFHYP"/>
<dbReference type="GeneTree" id="ENSGT00400000022103"/>
<accession>A0A4X2KVW5</accession>
<protein>
    <recommendedName>
        <fullName evidence="3 12">Translocon-associated protein subunit alpha</fullName>
        <shortName evidence="12">TRAP-alpha</shortName>
    </recommendedName>
    <alternativeName>
        <fullName evidence="11 12">Signal sequence receptor subunit alpha</fullName>
    </alternativeName>
</protein>
<evidence type="ECO:0000256" key="3">
    <source>
        <dbReference type="ARBA" id="ARBA00020280"/>
    </source>
</evidence>
<keyword evidence="4 12" id="KW-0812">Transmembrane</keyword>
<evidence type="ECO:0000256" key="6">
    <source>
        <dbReference type="ARBA" id="ARBA00022824"/>
    </source>
</evidence>
<sequence>CFLIPGLISLHFREGLIPGGSVAVVQDVTEDEQVLEDMIIEDEDDAELEEDEPTDLAKEEEEDPSGEAEASPSAATTILFVNGEDFLANNIVKFLVGFTNKGTEDFIVESLHASFHYPQDYQFYIQNFTALPLNTAVPHQRQATFECSFIPAEPMGEHLVGLLINLNAVFNQTATIIEREDGLDGEVIFMFMFPAGLRLLVVGLRQLLEFRKRKRPAQKVEMDNLATLFLRIATSSAVMAQILWVFFFF</sequence>
<feature type="compositionally biased region" description="Acidic residues" evidence="13">
    <location>
        <begin position="40"/>
        <end position="66"/>
    </location>
</feature>
<evidence type="ECO:0000256" key="2">
    <source>
        <dbReference type="ARBA" id="ARBA00006776"/>
    </source>
</evidence>
<dbReference type="Ensembl" id="ENSVURT00010018657.1">
    <property type="protein sequence ID" value="ENSVURP00010016414.1"/>
    <property type="gene ID" value="ENSVURG00010012567.1"/>
</dbReference>
<feature type="region of interest" description="Disordered" evidence="13">
    <location>
        <begin position="40"/>
        <end position="72"/>
    </location>
</feature>
<comment type="subcellular location">
    <subcellularLocation>
        <location evidence="1 12">Endoplasmic reticulum membrane</location>
        <topology evidence="1 12">Single-pass type I membrane protein</topology>
    </subcellularLocation>
</comment>
<evidence type="ECO:0000256" key="9">
    <source>
        <dbReference type="ARBA" id="ARBA00025620"/>
    </source>
</evidence>
<evidence type="ECO:0000256" key="10">
    <source>
        <dbReference type="ARBA" id="ARBA00025854"/>
    </source>
</evidence>
<evidence type="ECO:0000313" key="14">
    <source>
        <dbReference type="Ensembl" id="ENSVURP00010016414.1"/>
    </source>
</evidence>
<reference evidence="14" key="3">
    <citation type="submission" date="2025-09" db="UniProtKB">
        <authorList>
            <consortium name="Ensembl"/>
        </authorList>
    </citation>
    <scope>IDENTIFICATION</scope>
</reference>
<dbReference type="Proteomes" id="UP000314987">
    <property type="component" value="Unassembled WGS sequence"/>
</dbReference>
<keyword evidence="8 12" id="KW-0472">Membrane</keyword>
<dbReference type="PANTHER" id="PTHR12924:SF0">
    <property type="entry name" value="TRANSLOCON-ASSOCIATED PROTEIN SUBUNIT ALPHA"/>
    <property type="match status" value="1"/>
</dbReference>
<evidence type="ECO:0000256" key="1">
    <source>
        <dbReference type="ARBA" id="ARBA00004115"/>
    </source>
</evidence>
<evidence type="ECO:0000256" key="11">
    <source>
        <dbReference type="ARBA" id="ARBA00031071"/>
    </source>
</evidence>